<evidence type="ECO:0000256" key="3">
    <source>
        <dbReference type="ARBA" id="ARBA00022712"/>
    </source>
</evidence>
<dbReference type="GO" id="GO:0009824">
    <property type="term" value="F:AMP dimethylallyltransferase activity"/>
    <property type="evidence" value="ECO:0007669"/>
    <property type="project" value="TreeGrafter"/>
</dbReference>
<dbReference type="GO" id="GO:0006400">
    <property type="term" value="P:tRNA modification"/>
    <property type="evidence" value="ECO:0007669"/>
    <property type="project" value="TreeGrafter"/>
</dbReference>
<comment type="caution">
    <text evidence="6">The sequence shown here is derived from an EMBL/GenBank/DDBJ whole genome shotgun (WGS) entry which is preliminary data.</text>
</comment>
<dbReference type="SUPFAM" id="SSF52540">
    <property type="entry name" value="P-loop containing nucleoside triphosphate hydrolases"/>
    <property type="match status" value="1"/>
</dbReference>
<dbReference type="Proteomes" id="UP000653305">
    <property type="component" value="Unassembled WGS sequence"/>
</dbReference>
<keyword evidence="5" id="KW-0067">ATP-binding</keyword>
<dbReference type="PANTHER" id="PTHR11088">
    <property type="entry name" value="TRNA DIMETHYLALLYLTRANSFERASE"/>
    <property type="match status" value="1"/>
</dbReference>
<dbReference type="EMBL" id="BMAC01000091">
    <property type="protein sequence ID" value="GFP84661.1"/>
    <property type="molecule type" value="Genomic_DNA"/>
</dbReference>
<proteinExistence type="inferred from homology"/>
<evidence type="ECO:0000256" key="5">
    <source>
        <dbReference type="ARBA" id="ARBA00022840"/>
    </source>
</evidence>
<protein>
    <submittedName>
        <fullName evidence="6">Adenylate isopentenyltransferase</fullName>
    </submittedName>
</protein>
<dbReference type="Gene3D" id="1.10.287.890">
    <property type="entry name" value="Crystal structure of tRNA isopentenylpyrophosphate transferase (bh2366) domain"/>
    <property type="match status" value="1"/>
</dbReference>
<keyword evidence="3" id="KW-0203">Cytokinin biosynthesis</keyword>
<name>A0A830BRM3_9LAMI</name>
<accession>A0A830BRM3</accession>
<organism evidence="6 7">
    <name type="scientific">Phtheirospermum japonicum</name>
    <dbReference type="NCBI Taxonomy" id="374723"/>
    <lineage>
        <taxon>Eukaryota</taxon>
        <taxon>Viridiplantae</taxon>
        <taxon>Streptophyta</taxon>
        <taxon>Embryophyta</taxon>
        <taxon>Tracheophyta</taxon>
        <taxon>Spermatophyta</taxon>
        <taxon>Magnoliopsida</taxon>
        <taxon>eudicotyledons</taxon>
        <taxon>Gunneridae</taxon>
        <taxon>Pentapetalae</taxon>
        <taxon>asterids</taxon>
        <taxon>lamiids</taxon>
        <taxon>Lamiales</taxon>
        <taxon>Orobanchaceae</taxon>
        <taxon>Orobanchaceae incertae sedis</taxon>
        <taxon>Phtheirospermum</taxon>
    </lineage>
</organism>
<reference evidence="6" key="1">
    <citation type="submission" date="2020-07" db="EMBL/GenBank/DDBJ databases">
        <title>Ethylene signaling mediates host invasion by parasitic plants.</title>
        <authorList>
            <person name="Yoshida S."/>
        </authorList>
    </citation>
    <scope>NUCLEOTIDE SEQUENCE</scope>
    <source>
        <strain evidence="6">Okayama</strain>
    </source>
</reference>
<dbReference type="GO" id="GO:0005739">
    <property type="term" value="C:mitochondrion"/>
    <property type="evidence" value="ECO:0007669"/>
    <property type="project" value="TreeGrafter"/>
</dbReference>
<evidence type="ECO:0000313" key="6">
    <source>
        <dbReference type="EMBL" id="GFP84661.1"/>
    </source>
</evidence>
<dbReference type="AlphaFoldDB" id="A0A830BRM3"/>
<dbReference type="OrthoDB" id="775260at2759"/>
<evidence type="ECO:0000256" key="2">
    <source>
        <dbReference type="ARBA" id="ARBA00022679"/>
    </source>
</evidence>
<keyword evidence="7" id="KW-1185">Reference proteome</keyword>
<dbReference type="Pfam" id="PF01715">
    <property type="entry name" value="IPPT"/>
    <property type="match status" value="2"/>
</dbReference>
<dbReference type="GO" id="GO:0009691">
    <property type="term" value="P:cytokinin biosynthetic process"/>
    <property type="evidence" value="ECO:0007669"/>
    <property type="project" value="UniProtKB-KW"/>
</dbReference>
<evidence type="ECO:0000256" key="4">
    <source>
        <dbReference type="ARBA" id="ARBA00022741"/>
    </source>
</evidence>
<dbReference type="InterPro" id="IPR039657">
    <property type="entry name" value="Dimethylallyltransferase"/>
</dbReference>
<dbReference type="Gene3D" id="3.40.50.300">
    <property type="entry name" value="P-loop containing nucleotide triphosphate hydrolases"/>
    <property type="match status" value="1"/>
</dbReference>
<dbReference type="GO" id="GO:0005524">
    <property type="term" value="F:ATP binding"/>
    <property type="evidence" value="ECO:0007669"/>
    <property type="project" value="UniProtKB-KW"/>
</dbReference>
<keyword evidence="4" id="KW-0547">Nucleotide-binding</keyword>
<keyword evidence="2 6" id="KW-0808">Transferase</keyword>
<dbReference type="InterPro" id="IPR027417">
    <property type="entry name" value="P-loop_NTPase"/>
</dbReference>
<dbReference type="PANTHER" id="PTHR11088:SF86">
    <property type="entry name" value="ADENYLATE ISOPENTENYLTRANSFERASE 4-RELATED"/>
    <property type="match status" value="1"/>
</dbReference>
<comment type="similarity">
    <text evidence="1">Belongs to the IPP transferase family.</text>
</comment>
<evidence type="ECO:0000313" key="7">
    <source>
        <dbReference type="Proteomes" id="UP000653305"/>
    </source>
</evidence>
<evidence type="ECO:0000256" key="1">
    <source>
        <dbReference type="ARBA" id="ARBA00005842"/>
    </source>
</evidence>
<sequence>MGPTGCGKSKLSVNLAFRFFPSSELINSNKIQIYRDLDITRNKTPPSDRKNVPHHLLGDLHPTESHPEFTAADFRSAASAAISQIVSRRKTPFLVGGSNSYVYALLAKKFCKELRYSCCFIWVDVSPPVLNEYLGKRVDEMMDSGMLEELVKYFASAGPGSGSECGLSKAIGVPEFERYFERYGGGDDDVERKRAYEEAVRAVKENSCQLAKRQLGKIMRLRDGAGWDLKRVDATAALKAAMDGGGGRRRAAEVWEREVVEPSVKIVKRFLSE</sequence>
<dbReference type="GO" id="GO:0052381">
    <property type="term" value="F:tRNA dimethylallyltransferase activity"/>
    <property type="evidence" value="ECO:0007669"/>
    <property type="project" value="TreeGrafter"/>
</dbReference>
<gene>
    <name evidence="6" type="ORF">PHJA_000610000</name>
</gene>